<comment type="subcellular location">
    <subcellularLocation>
        <location evidence="1">Cell outer membrane</location>
    </subcellularLocation>
</comment>
<evidence type="ECO:0000313" key="7">
    <source>
        <dbReference type="Proteomes" id="UP000198367"/>
    </source>
</evidence>
<evidence type="ECO:0000256" key="2">
    <source>
        <dbReference type="ARBA" id="ARBA00023136"/>
    </source>
</evidence>
<dbReference type="InterPro" id="IPR036737">
    <property type="entry name" value="OmpA-like_sf"/>
</dbReference>
<dbReference type="PANTHER" id="PTHR30329">
    <property type="entry name" value="STATOR ELEMENT OF FLAGELLAR MOTOR COMPLEX"/>
    <property type="match status" value="1"/>
</dbReference>
<protein>
    <recommendedName>
        <fullName evidence="5">OmpA-like domain-containing protein</fullName>
    </recommendedName>
</protein>
<dbReference type="GO" id="GO:0009279">
    <property type="term" value="C:cell outer membrane"/>
    <property type="evidence" value="ECO:0007669"/>
    <property type="project" value="UniProtKB-SubCell"/>
</dbReference>
<organism evidence="6 7">
    <name type="scientific">Shewanella bicestrii</name>
    <dbReference type="NCBI Taxonomy" id="2018305"/>
    <lineage>
        <taxon>Bacteria</taxon>
        <taxon>Pseudomonadati</taxon>
        <taxon>Pseudomonadota</taxon>
        <taxon>Gammaproteobacteria</taxon>
        <taxon>Alteromonadales</taxon>
        <taxon>Shewanellaceae</taxon>
        <taxon>Shewanella</taxon>
    </lineage>
</organism>
<dbReference type="Proteomes" id="UP000198367">
    <property type="component" value="Chromosome"/>
</dbReference>
<dbReference type="PANTHER" id="PTHR30329:SF21">
    <property type="entry name" value="LIPOPROTEIN YIAD-RELATED"/>
    <property type="match status" value="1"/>
</dbReference>
<keyword evidence="3" id="KW-0998">Cell outer membrane</keyword>
<dbReference type="Gene3D" id="3.30.1330.60">
    <property type="entry name" value="OmpA-like domain"/>
    <property type="match status" value="1"/>
</dbReference>
<dbReference type="KEGG" id="sbj:CF168_18955"/>
<reference evidence="6 7" key="1">
    <citation type="submission" date="2017-07" db="EMBL/GenBank/DDBJ databases">
        <title>Phenotypical and genomic characterization of a clinical isolate of Shewanella bicestrii sp. nov. producing an extended-spectrum beta-lactamase and a new oxacillinase variant.</title>
        <authorList>
            <person name="Jousset A.B."/>
            <person name="Bonnin R.A."/>
            <person name="Girlich D."/>
            <person name="Dabos L."/>
            <person name="Potron A."/>
            <person name="Dortet L."/>
            <person name="Glaser P."/>
            <person name="Naas T."/>
        </authorList>
    </citation>
    <scope>NUCLEOTIDE SEQUENCE [LARGE SCALE GENOMIC DNA]</scope>
    <source>
        <strain evidence="6 7">JAB-1</strain>
    </source>
</reference>
<dbReference type="InterPro" id="IPR006664">
    <property type="entry name" value="OMP_bac"/>
</dbReference>
<dbReference type="PROSITE" id="PS51257">
    <property type="entry name" value="PROKAR_LIPOPROTEIN"/>
    <property type="match status" value="1"/>
</dbReference>
<keyword evidence="2 4" id="KW-0472">Membrane</keyword>
<evidence type="ECO:0000313" key="6">
    <source>
        <dbReference type="EMBL" id="ASK70784.1"/>
    </source>
</evidence>
<keyword evidence="7" id="KW-1185">Reference proteome</keyword>
<dbReference type="CDD" id="cd07185">
    <property type="entry name" value="OmpA_C-like"/>
    <property type="match status" value="1"/>
</dbReference>
<evidence type="ECO:0000256" key="1">
    <source>
        <dbReference type="ARBA" id="ARBA00004442"/>
    </source>
</evidence>
<dbReference type="PROSITE" id="PS51123">
    <property type="entry name" value="OMPA_2"/>
    <property type="match status" value="1"/>
</dbReference>
<proteinExistence type="predicted"/>
<dbReference type="InterPro" id="IPR006665">
    <property type="entry name" value="OmpA-like"/>
</dbReference>
<sequence>MKTVILFMSVALLAGCSMRDTVNIEEMTTTQAYDLSDKDGDGVIEARERCNDTAKGAGTDNYGCGQIKAINERKEINVLFPNDSAYIAPEYYPQIEEIAMFLRQYPTTKVTIEGHTSRTGTDERNAVLSQERADAVTAVLADRFSIDRSRLTAIGYGSSRPLVLEHTPDAETRNRRVVAEVTGDDTTTDMKWTIYSVDEPTK</sequence>
<feature type="domain" description="OmpA-like" evidence="5">
    <location>
        <begin position="72"/>
        <end position="185"/>
    </location>
</feature>
<dbReference type="PRINTS" id="PR01021">
    <property type="entry name" value="OMPADOMAIN"/>
</dbReference>
<gene>
    <name evidence="6" type="ORF">CF168_18955</name>
</gene>
<name>A0A220URH2_9GAMM</name>
<dbReference type="Pfam" id="PF00691">
    <property type="entry name" value="OmpA"/>
    <property type="match status" value="1"/>
</dbReference>
<dbReference type="SUPFAM" id="SSF103088">
    <property type="entry name" value="OmpA-like"/>
    <property type="match status" value="1"/>
</dbReference>
<dbReference type="RefSeq" id="WP_011715605.1">
    <property type="nucleotide sequence ID" value="NZ_CP022358.1"/>
</dbReference>
<evidence type="ECO:0000256" key="4">
    <source>
        <dbReference type="PROSITE-ProRule" id="PRU00473"/>
    </source>
</evidence>
<evidence type="ECO:0000259" key="5">
    <source>
        <dbReference type="PROSITE" id="PS51123"/>
    </source>
</evidence>
<dbReference type="EMBL" id="CP022358">
    <property type="protein sequence ID" value="ASK70784.1"/>
    <property type="molecule type" value="Genomic_DNA"/>
</dbReference>
<accession>A0A220URH2</accession>
<evidence type="ECO:0000256" key="3">
    <source>
        <dbReference type="ARBA" id="ARBA00023237"/>
    </source>
</evidence>
<dbReference type="InterPro" id="IPR050330">
    <property type="entry name" value="Bact_OuterMem_StrucFunc"/>
</dbReference>
<dbReference type="AlphaFoldDB" id="A0A220URH2"/>